<evidence type="ECO:0000313" key="8">
    <source>
        <dbReference type="Proteomes" id="UP000196329"/>
    </source>
</evidence>
<keyword evidence="3" id="KW-0378">Hydrolase</keyword>
<evidence type="ECO:0000256" key="5">
    <source>
        <dbReference type="SAM" id="SignalP"/>
    </source>
</evidence>
<dbReference type="InterPro" id="IPR045053">
    <property type="entry name" value="MAN-like"/>
</dbReference>
<dbReference type="AlphaFoldDB" id="A0A1Y3VB40"/>
<reference evidence="8" key="1">
    <citation type="submission" date="2017-04" db="EMBL/GenBank/DDBJ databases">
        <title>Function of individual gut microbiota members based on whole genome sequencing of pure cultures obtained from chicken caecum.</title>
        <authorList>
            <person name="Medvecky M."/>
            <person name="Cejkova D."/>
            <person name="Polansky O."/>
            <person name="Karasova D."/>
            <person name="Kubasova T."/>
            <person name="Cizek A."/>
            <person name="Rychlik I."/>
        </authorList>
    </citation>
    <scope>NUCLEOTIDE SEQUENCE [LARGE SCALE GENOMIC DNA]</scope>
    <source>
        <strain evidence="8">An67</strain>
    </source>
</reference>
<dbReference type="EMBL" id="NFHS01000003">
    <property type="protein sequence ID" value="OUN55739.1"/>
    <property type="molecule type" value="Genomic_DNA"/>
</dbReference>
<keyword evidence="5" id="KW-0732">Signal</keyword>
<dbReference type="Pfam" id="PF26410">
    <property type="entry name" value="GH5_mannosidase"/>
    <property type="match status" value="1"/>
</dbReference>
<evidence type="ECO:0000313" key="7">
    <source>
        <dbReference type="EMBL" id="OUN55739.1"/>
    </source>
</evidence>
<evidence type="ECO:0000256" key="3">
    <source>
        <dbReference type="ARBA" id="ARBA00022801"/>
    </source>
</evidence>
<sequence length="746" mass="84718">MKKIILFISIMLVALGLQAQELVYQDKEGNIRWTKDNSRVALYGANYCLPSACDYRAAAYVDGDRDAMIAEDLDHFKRMGWDGLRLCFWGDWQNTDAKGNLIQNEHLRLLERLIEEATKRDIYMLLSPIVTYNSQWPEMTDSTNTGFMNVYSKADLILEPVAKEAQKNYVKQLLNHTNRYTGRKIKDEPNIIFVEVSNEPAQMADKPEAMTDYINGMVDAIKSTGCKKLVFYNVSQDFKVAPIVAASKVDGGTYAWYPQGLTCYRTVKGNPLLCVDRYEQLAAPAMKGKSKIVYEFDSTQRDGGLQVPAMVREFVRGGCQFITMFSYDMLRTAPKNLGWDVQFTNMVYTPRKAVASMISAEIVRRWSPGEPNRYYPANNHFGDFRLSYEEDLALLNSEDMYYHSASVSDSPKNIAALRHIAGIGSSPVIQYKGNGIYFLDRDDNQNSWTLELYPDIIALGDPYAVPSAYKDVAVADSREREFSVSLPGIKQTAVVYPGKYRIDKNGFTRIADHPQQELYSQYRGWPSHGAHPAYPDRWAPRDWYTTIQPTEETANQTTVLNACEGLKNIDYSRNFESPECRIRLIRAIPDMNNAYELTTPDLTENPAWRTAADVSLSHFIADELWNRKGDTPKKIKIWAMGLHGTDRALVNFMDKNGRAFGAEFPLSGSMKVIEIDATTLQPYPAVVLPQDWPGVCSYYYPQSVAVTGLPDWNNMEQVQISLRGNLYPEEEKQNKGIAIEKIVLEY</sequence>
<protein>
    <recommendedName>
        <fullName evidence="2">mannan endo-1,4-beta-mannosidase</fullName>
        <ecNumber evidence="2">3.2.1.78</ecNumber>
    </recommendedName>
</protein>
<name>A0A1Y3VB40_BACUN</name>
<evidence type="ECO:0000256" key="1">
    <source>
        <dbReference type="ARBA" id="ARBA00001678"/>
    </source>
</evidence>
<evidence type="ECO:0000256" key="2">
    <source>
        <dbReference type="ARBA" id="ARBA00012706"/>
    </source>
</evidence>
<comment type="caution">
    <text evidence="7">The sequence shown here is derived from an EMBL/GenBank/DDBJ whole genome shotgun (WGS) entry which is preliminary data.</text>
</comment>
<accession>A0A1Y3VB40</accession>
<dbReference type="PANTHER" id="PTHR31451">
    <property type="match status" value="1"/>
</dbReference>
<dbReference type="SUPFAM" id="SSF51445">
    <property type="entry name" value="(Trans)glycosidases"/>
    <property type="match status" value="1"/>
</dbReference>
<proteinExistence type="predicted"/>
<feature type="chain" id="PRO_5011003833" description="mannan endo-1,4-beta-mannosidase" evidence="5">
    <location>
        <begin position="20"/>
        <end position="746"/>
    </location>
</feature>
<dbReference type="Proteomes" id="UP000196329">
    <property type="component" value="Unassembled WGS sequence"/>
</dbReference>
<dbReference type="Gene3D" id="3.20.20.80">
    <property type="entry name" value="Glycosidases"/>
    <property type="match status" value="1"/>
</dbReference>
<dbReference type="RefSeq" id="WP_087332610.1">
    <property type="nucleotide sequence ID" value="NZ_NFHS01000003.1"/>
</dbReference>
<comment type="catalytic activity">
    <reaction evidence="1">
        <text>Random hydrolysis of (1-&gt;4)-beta-D-mannosidic linkages in mannans, galactomannans and glucomannans.</text>
        <dbReference type="EC" id="3.2.1.78"/>
    </reaction>
</comment>
<dbReference type="EC" id="3.2.1.78" evidence="2"/>
<dbReference type="InterPro" id="IPR001547">
    <property type="entry name" value="Glyco_hydro_5"/>
</dbReference>
<dbReference type="GO" id="GO:0004553">
    <property type="term" value="F:hydrolase activity, hydrolyzing O-glycosyl compounds"/>
    <property type="evidence" value="ECO:0007669"/>
    <property type="project" value="InterPro"/>
</dbReference>
<feature type="domain" description="Glycoside hydrolase family 5" evidence="6">
    <location>
        <begin position="134"/>
        <end position="230"/>
    </location>
</feature>
<evidence type="ECO:0000256" key="4">
    <source>
        <dbReference type="ARBA" id="ARBA00023295"/>
    </source>
</evidence>
<gene>
    <name evidence="7" type="ORF">B5G17_08620</name>
</gene>
<organism evidence="7 8">
    <name type="scientific">Bacteroides uniformis</name>
    <dbReference type="NCBI Taxonomy" id="820"/>
    <lineage>
        <taxon>Bacteria</taxon>
        <taxon>Pseudomonadati</taxon>
        <taxon>Bacteroidota</taxon>
        <taxon>Bacteroidia</taxon>
        <taxon>Bacteroidales</taxon>
        <taxon>Bacteroidaceae</taxon>
        <taxon>Bacteroides</taxon>
    </lineage>
</organism>
<feature type="signal peptide" evidence="5">
    <location>
        <begin position="1"/>
        <end position="19"/>
    </location>
</feature>
<keyword evidence="4" id="KW-0326">Glycosidase</keyword>
<dbReference type="GO" id="GO:0000272">
    <property type="term" value="P:polysaccharide catabolic process"/>
    <property type="evidence" value="ECO:0007669"/>
    <property type="project" value="InterPro"/>
</dbReference>
<evidence type="ECO:0000259" key="6">
    <source>
        <dbReference type="Pfam" id="PF26410"/>
    </source>
</evidence>
<dbReference type="InterPro" id="IPR017853">
    <property type="entry name" value="GH"/>
</dbReference>